<evidence type="ECO:0000313" key="3">
    <source>
        <dbReference type="EMBL" id="MBE5918657.1"/>
    </source>
</evidence>
<reference evidence="3" key="1">
    <citation type="submission" date="2019-04" db="EMBL/GenBank/DDBJ databases">
        <title>Evolution of Biomass-Degrading Anaerobic Consortia Revealed by Metagenomics.</title>
        <authorList>
            <person name="Peng X."/>
        </authorList>
    </citation>
    <scope>NUCLEOTIDE SEQUENCE</scope>
    <source>
        <strain evidence="3">SIG311</strain>
    </source>
</reference>
<dbReference type="InterPro" id="IPR007487">
    <property type="entry name" value="ABC_transpt-TYRBP-like"/>
</dbReference>
<keyword evidence="2" id="KW-0732">Signal</keyword>
<feature type="region of interest" description="Disordered" evidence="1">
    <location>
        <begin position="283"/>
        <end position="308"/>
    </location>
</feature>
<dbReference type="EMBL" id="SVER01000004">
    <property type="protein sequence ID" value="MBE5918657.1"/>
    <property type="molecule type" value="Genomic_DNA"/>
</dbReference>
<evidence type="ECO:0000256" key="1">
    <source>
        <dbReference type="SAM" id="MobiDB-lite"/>
    </source>
</evidence>
<dbReference type="Gene3D" id="3.40.50.2300">
    <property type="match status" value="1"/>
</dbReference>
<gene>
    <name evidence="3" type="ORF">E7272_02325</name>
</gene>
<sequence length="448" mass="48537">MKKRFLSIILAASLCLSLSACAGKTKTEPENDTSEESTEDSYSYNISALLSKDNKMDEILLQGFSDALTDYIGDDHFTINTAYATEETPSDVIVADAVKSGADMIFTTGKSALSAAADATETIPIVATNIVDFKGTLRIASLNGKSWDKTTGRNITGVSSKPSIVDQVSLMIEATKDLQTVGILFSPEDTDAIYQNEIFEAYLDQAGIPWKEYLIPATNTSVGTDEEKSSTALSPSKYVAFSAKEGMDNEVIGLGEDPMFGLNSPSSTRVALISDFWTGPKTVAASSDDAEEDSSAEEDDSQKDSTDIESEITLEDRIKEACSECSAIYVPYESMLTDQMSIIGSVATEQDVVVVAGDTNIGQNSLVTLFMDPYSLGYSAGKKAVRVFNGDDIATIKIGYGDTDECIKLYNGEIAKKFDLEFPKSFNEFEEFLSTYKYGSNTTRFSFN</sequence>
<evidence type="ECO:0000313" key="4">
    <source>
        <dbReference type="Proteomes" id="UP000766246"/>
    </source>
</evidence>
<dbReference type="PANTHER" id="PTHR35271">
    <property type="entry name" value="ABC TRANSPORTER, SUBSTRATE-BINDING LIPOPROTEIN-RELATED"/>
    <property type="match status" value="1"/>
</dbReference>
<dbReference type="Proteomes" id="UP000766246">
    <property type="component" value="Unassembled WGS sequence"/>
</dbReference>
<protein>
    <recommendedName>
        <fullName evidence="5">ABC transport system substrate-binding protein</fullName>
    </recommendedName>
</protein>
<name>A0A927UB27_9FIRM</name>
<dbReference type="AlphaFoldDB" id="A0A927UB27"/>
<dbReference type="Pfam" id="PF04392">
    <property type="entry name" value="ABC_sub_bind"/>
    <property type="match status" value="1"/>
</dbReference>
<feature type="chain" id="PRO_5039502892" description="ABC transport system substrate-binding protein" evidence="2">
    <location>
        <begin position="23"/>
        <end position="448"/>
    </location>
</feature>
<evidence type="ECO:0008006" key="5">
    <source>
        <dbReference type="Google" id="ProtNLM"/>
    </source>
</evidence>
<evidence type="ECO:0000256" key="2">
    <source>
        <dbReference type="SAM" id="SignalP"/>
    </source>
</evidence>
<proteinExistence type="predicted"/>
<organism evidence="3 4">
    <name type="scientific">Pseudobutyrivibrio ruminis</name>
    <dbReference type="NCBI Taxonomy" id="46206"/>
    <lineage>
        <taxon>Bacteria</taxon>
        <taxon>Bacillati</taxon>
        <taxon>Bacillota</taxon>
        <taxon>Clostridia</taxon>
        <taxon>Lachnospirales</taxon>
        <taxon>Lachnospiraceae</taxon>
        <taxon>Pseudobutyrivibrio</taxon>
    </lineage>
</organism>
<comment type="caution">
    <text evidence="3">The sequence shown here is derived from an EMBL/GenBank/DDBJ whole genome shotgun (WGS) entry which is preliminary data.</text>
</comment>
<accession>A0A927UB27</accession>
<dbReference type="PANTHER" id="PTHR35271:SF1">
    <property type="entry name" value="ABC TRANSPORTER, SUBSTRATE-BINDING LIPOPROTEIN"/>
    <property type="match status" value="1"/>
</dbReference>
<dbReference type="PROSITE" id="PS51257">
    <property type="entry name" value="PROKAR_LIPOPROTEIN"/>
    <property type="match status" value="1"/>
</dbReference>
<feature type="signal peptide" evidence="2">
    <location>
        <begin position="1"/>
        <end position="22"/>
    </location>
</feature>
<feature type="compositionally biased region" description="Acidic residues" evidence="1">
    <location>
        <begin position="288"/>
        <end position="308"/>
    </location>
</feature>